<keyword evidence="3" id="KW-1185">Reference proteome</keyword>
<comment type="caution">
    <text evidence="2">The sequence shown here is derived from an EMBL/GenBank/DDBJ whole genome shotgun (WGS) entry which is preliminary data.</text>
</comment>
<name>A0A8S4QNK8_9NEOP</name>
<evidence type="ECO:0000256" key="1">
    <source>
        <dbReference type="SAM" id="MobiDB-lite"/>
    </source>
</evidence>
<proteinExistence type="predicted"/>
<accession>A0A8S4QNK8</accession>
<gene>
    <name evidence="2" type="primary">jg23265</name>
    <name evidence="2" type="ORF">PAEG_LOCUS2256</name>
</gene>
<evidence type="ECO:0000313" key="3">
    <source>
        <dbReference type="Proteomes" id="UP000838756"/>
    </source>
</evidence>
<reference evidence="2" key="1">
    <citation type="submission" date="2022-03" db="EMBL/GenBank/DDBJ databases">
        <authorList>
            <person name="Lindestad O."/>
        </authorList>
    </citation>
    <scope>NUCLEOTIDE SEQUENCE</scope>
</reference>
<protein>
    <submittedName>
        <fullName evidence="2">Jg23265 protein</fullName>
    </submittedName>
</protein>
<evidence type="ECO:0000313" key="2">
    <source>
        <dbReference type="EMBL" id="CAH2210346.1"/>
    </source>
</evidence>
<organism evidence="2 3">
    <name type="scientific">Pararge aegeria aegeria</name>
    <dbReference type="NCBI Taxonomy" id="348720"/>
    <lineage>
        <taxon>Eukaryota</taxon>
        <taxon>Metazoa</taxon>
        <taxon>Ecdysozoa</taxon>
        <taxon>Arthropoda</taxon>
        <taxon>Hexapoda</taxon>
        <taxon>Insecta</taxon>
        <taxon>Pterygota</taxon>
        <taxon>Neoptera</taxon>
        <taxon>Endopterygota</taxon>
        <taxon>Lepidoptera</taxon>
        <taxon>Glossata</taxon>
        <taxon>Ditrysia</taxon>
        <taxon>Papilionoidea</taxon>
        <taxon>Nymphalidae</taxon>
        <taxon>Satyrinae</taxon>
        <taxon>Satyrini</taxon>
        <taxon>Parargina</taxon>
        <taxon>Pararge</taxon>
    </lineage>
</organism>
<dbReference type="EMBL" id="CAKXAJ010007280">
    <property type="protein sequence ID" value="CAH2210346.1"/>
    <property type="molecule type" value="Genomic_DNA"/>
</dbReference>
<sequence length="76" mass="8915">MASKCEKYEGSESISGRWSELRFIVVSLRHQIRNAEILRRTKVTDSSKRKAKMAMVEPQLKESMNQCSGPKKQEWW</sequence>
<dbReference type="Proteomes" id="UP000838756">
    <property type="component" value="Unassembled WGS sequence"/>
</dbReference>
<dbReference type="AlphaFoldDB" id="A0A8S4QNK8"/>
<feature type="region of interest" description="Disordered" evidence="1">
    <location>
        <begin position="48"/>
        <end position="76"/>
    </location>
</feature>